<keyword evidence="1 7" id="KW-0444">Lipid biosynthesis</keyword>
<evidence type="ECO:0000313" key="10">
    <source>
        <dbReference type="Proteomes" id="UP000629025"/>
    </source>
</evidence>
<comment type="subunit">
    <text evidence="7">Homotrimer.</text>
</comment>
<evidence type="ECO:0000259" key="8">
    <source>
        <dbReference type="Pfam" id="PF04613"/>
    </source>
</evidence>
<evidence type="ECO:0000256" key="1">
    <source>
        <dbReference type="ARBA" id="ARBA00022516"/>
    </source>
</evidence>
<comment type="catalytic activity">
    <reaction evidence="7">
        <text>a UDP-3-O-[(3R)-3-hydroxyacyl]-alpha-D-glucosamine + a (3R)-hydroxyacyl-[ACP] = a UDP-2-N,3-O-bis[(3R)-3-hydroxyacyl]-alpha-D-glucosamine + holo-[ACP] + H(+)</text>
        <dbReference type="Rhea" id="RHEA:53836"/>
        <dbReference type="Rhea" id="RHEA-COMP:9685"/>
        <dbReference type="Rhea" id="RHEA-COMP:9945"/>
        <dbReference type="ChEBI" id="CHEBI:15378"/>
        <dbReference type="ChEBI" id="CHEBI:64479"/>
        <dbReference type="ChEBI" id="CHEBI:78827"/>
        <dbReference type="ChEBI" id="CHEBI:137740"/>
        <dbReference type="ChEBI" id="CHEBI:137748"/>
        <dbReference type="EC" id="2.3.1.191"/>
    </reaction>
</comment>
<dbReference type="Pfam" id="PF04613">
    <property type="entry name" value="LpxD"/>
    <property type="match status" value="1"/>
</dbReference>
<sequence>MHYNQGYRLSDLAARVGGRVSGDPACVIHSLATLQTAGPGQLSFFANGRYLKQLRDSVAEAVLVTQAFEAEVKGNALVVADPYLAFAELTQLFDWRSAIRPGIHPSAQVSDRAEVSPEAEIGPGVVVGDNVRIDAGASIGANSVIGSDSVIGVDSRLEANVTLYPNVRIGQRVLVHSGAVLGADGFGFAKSSERWVKICQLGGVEIGDDVEIGANTTIDRGALNDTRIERGVKLDNQIQVAHNVQIGEDTAIAGCTAIAGSTRIGRRCTVAGMSGITGHLDIADGTHITAMSLVSRSISRPGAYSSGTGLEPHQQWKRNVVRFRQLDELARRVRKLEQALEHISTEGQDDDGC</sequence>
<dbReference type="PANTHER" id="PTHR43378:SF2">
    <property type="entry name" value="UDP-3-O-ACYLGLUCOSAMINE N-ACYLTRANSFERASE 1, MITOCHONDRIAL-RELATED"/>
    <property type="match status" value="1"/>
</dbReference>
<dbReference type="InterPro" id="IPR001451">
    <property type="entry name" value="Hexapep"/>
</dbReference>
<dbReference type="EMBL" id="BMIJ01000008">
    <property type="protein sequence ID" value="GGC08066.1"/>
    <property type="molecule type" value="Genomic_DNA"/>
</dbReference>
<dbReference type="InterPro" id="IPR011004">
    <property type="entry name" value="Trimer_LpxA-like_sf"/>
</dbReference>
<dbReference type="Gene3D" id="2.160.10.10">
    <property type="entry name" value="Hexapeptide repeat proteins"/>
    <property type="match status" value="1"/>
</dbReference>
<keyword evidence="6 7" id="KW-0012">Acyltransferase</keyword>
<evidence type="ECO:0000256" key="4">
    <source>
        <dbReference type="ARBA" id="ARBA00022737"/>
    </source>
</evidence>
<dbReference type="Gene3D" id="3.40.1390.10">
    <property type="entry name" value="MurE/MurF, N-terminal domain"/>
    <property type="match status" value="1"/>
</dbReference>
<name>A0ABQ1KU09_9GAMM</name>
<comment type="caution">
    <text evidence="9">The sequence shown here is derived from an EMBL/GenBank/DDBJ whole genome shotgun (WGS) entry which is preliminary data.</text>
</comment>
<dbReference type="CDD" id="cd03352">
    <property type="entry name" value="LbH_LpxD"/>
    <property type="match status" value="1"/>
</dbReference>
<dbReference type="EC" id="2.3.1.191" evidence="7"/>
<evidence type="ECO:0000256" key="3">
    <source>
        <dbReference type="ARBA" id="ARBA00022679"/>
    </source>
</evidence>
<dbReference type="NCBIfam" id="TIGR01853">
    <property type="entry name" value="lipid_A_lpxD"/>
    <property type="match status" value="1"/>
</dbReference>
<dbReference type="NCBIfam" id="NF002060">
    <property type="entry name" value="PRK00892.1"/>
    <property type="match status" value="1"/>
</dbReference>
<keyword evidence="3 7" id="KW-0808">Transferase</keyword>
<evidence type="ECO:0000313" key="9">
    <source>
        <dbReference type="EMBL" id="GGC08066.1"/>
    </source>
</evidence>
<comment type="pathway">
    <text evidence="7">Bacterial outer membrane biogenesis; LPS lipid A biosynthesis.</text>
</comment>
<dbReference type="RefSeq" id="WP_188751239.1">
    <property type="nucleotide sequence ID" value="NZ_BMIJ01000008.1"/>
</dbReference>
<proteinExistence type="inferred from homology"/>
<keyword evidence="10" id="KW-1185">Reference proteome</keyword>
<dbReference type="Pfam" id="PF14602">
    <property type="entry name" value="Hexapep_2"/>
    <property type="match status" value="2"/>
</dbReference>
<comment type="function">
    <text evidence="7">Catalyzes the N-acylation of UDP-3-O-acylglucosamine using 3-hydroxyacyl-ACP as the acyl donor. Is involved in the biosynthesis of lipid A, a phosphorylated glycolipid that anchors the lipopolysaccharide to the outer membrane of the cell.</text>
</comment>
<dbReference type="InterPro" id="IPR007691">
    <property type="entry name" value="LpxD"/>
</dbReference>
<dbReference type="Gene3D" id="1.20.5.170">
    <property type="match status" value="1"/>
</dbReference>
<dbReference type="Proteomes" id="UP000629025">
    <property type="component" value="Unassembled WGS sequence"/>
</dbReference>
<dbReference type="PANTHER" id="PTHR43378">
    <property type="entry name" value="UDP-3-O-ACYLGLUCOSAMINE N-ACYLTRANSFERASE"/>
    <property type="match status" value="1"/>
</dbReference>
<feature type="domain" description="UDP-3-O-[3-hydroxymyristoyl] glucosamine N-acyltransferase non-repeat region" evidence="8">
    <location>
        <begin position="27"/>
        <end position="92"/>
    </location>
</feature>
<protein>
    <recommendedName>
        <fullName evidence="7">UDP-3-O-acylglucosamine N-acyltransferase</fullName>
        <ecNumber evidence="7">2.3.1.191</ecNumber>
    </recommendedName>
</protein>
<dbReference type="InterPro" id="IPR020573">
    <property type="entry name" value="UDP_GlcNAc_AcTrfase_non-rep"/>
</dbReference>
<dbReference type="SUPFAM" id="SSF51161">
    <property type="entry name" value="Trimeric LpxA-like enzymes"/>
    <property type="match status" value="1"/>
</dbReference>
<gene>
    <name evidence="7 9" type="primary">lpxD</name>
    <name evidence="9" type="ORF">GCM10011352_37980</name>
</gene>
<keyword evidence="4 7" id="KW-0677">Repeat</keyword>
<evidence type="ECO:0000256" key="6">
    <source>
        <dbReference type="ARBA" id="ARBA00023315"/>
    </source>
</evidence>
<keyword evidence="2 7" id="KW-0441">Lipid A biosynthesis</keyword>
<reference evidence="10" key="1">
    <citation type="journal article" date="2019" name="Int. J. Syst. Evol. Microbiol.">
        <title>The Global Catalogue of Microorganisms (GCM) 10K type strain sequencing project: providing services to taxonomists for standard genome sequencing and annotation.</title>
        <authorList>
            <consortium name="The Broad Institute Genomics Platform"/>
            <consortium name="The Broad Institute Genome Sequencing Center for Infectious Disease"/>
            <person name="Wu L."/>
            <person name="Ma J."/>
        </authorList>
    </citation>
    <scope>NUCLEOTIDE SEQUENCE [LARGE SCALE GENOMIC DNA]</scope>
    <source>
        <strain evidence="10">CGMCC 1.15341</strain>
    </source>
</reference>
<keyword evidence="5 7" id="KW-0443">Lipid metabolism</keyword>
<dbReference type="HAMAP" id="MF_00523">
    <property type="entry name" value="LpxD"/>
    <property type="match status" value="1"/>
</dbReference>
<evidence type="ECO:0000256" key="5">
    <source>
        <dbReference type="ARBA" id="ARBA00023098"/>
    </source>
</evidence>
<comment type="similarity">
    <text evidence="7">Belongs to the transferase hexapeptide repeat family. LpxD subfamily.</text>
</comment>
<feature type="active site" description="Proton acceptor" evidence="7">
    <location>
        <position position="242"/>
    </location>
</feature>
<evidence type="ECO:0000256" key="7">
    <source>
        <dbReference type="HAMAP-Rule" id="MF_00523"/>
    </source>
</evidence>
<accession>A0ABQ1KU09</accession>
<evidence type="ECO:0000256" key="2">
    <source>
        <dbReference type="ARBA" id="ARBA00022556"/>
    </source>
</evidence>
<organism evidence="9 10">
    <name type="scientific">Marinobacterium zhoushanense</name>
    <dbReference type="NCBI Taxonomy" id="1679163"/>
    <lineage>
        <taxon>Bacteria</taxon>
        <taxon>Pseudomonadati</taxon>
        <taxon>Pseudomonadota</taxon>
        <taxon>Gammaproteobacteria</taxon>
        <taxon>Oceanospirillales</taxon>
        <taxon>Oceanospirillaceae</taxon>
        <taxon>Marinobacterium</taxon>
    </lineage>
</organism>